<evidence type="ECO:0000313" key="1">
    <source>
        <dbReference type="EMBL" id="VFK79306.1"/>
    </source>
</evidence>
<name>A0A451BM20_9GAMM</name>
<sequence>MIITREIKIFTNGSSFTKQQFTFFEINHPPLCSGDATEQSECSTRVIILLTLRWRHAAAPLFQSKRKPGTRLDPKRDTSRTLPVRPLRRSGLSFDARLRTSPTGEFEAVALYKHGSPQIGLGLSDTFSYRIGRATSTVDLVDEPEKIRRGAHAVLSFGSKAVLRNE</sequence>
<proteinExistence type="predicted"/>
<protein>
    <submittedName>
        <fullName evidence="1">Uncharacterized protein</fullName>
    </submittedName>
</protein>
<dbReference type="AlphaFoldDB" id="A0A451BM20"/>
<gene>
    <name evidence="1" type="ORF">BECKSD772D_GA0070982_10449</name>
</gene>
<accession>A0A451BM20</accession>
<organism evidence="1">
    <name type="scientific">Candidatus Kentrum sp. SD</name>
    <dbReference type="NCBI Taxonomy" id="2126332"/>
    <lineage>
        <taxon>Bacteria</taxon>
        <taxon>Pseudomonadati</taxon>
        <taxon>Pseudomonadota</taxon>
        <taxon>Gammaproteobacteria</taxon>
        <taxon>Candidatus Kentrum</taxon>
    </lineage>
</organism>
<dbReference type="EMBL" id="CAADHB010000044">
    <property type="protein sequence ID" value="VFK79306.1"/>
    <property type="molecule type" value="Genomic_DNA"/>
</dbReference>
<reference evidence="1" key="1">
    <citation type="submission" date="2019-02" db="EMBL/GenBank/DDBJ databases">
        <authorList>
            <person name="Gruber-Vodicka R. H."/>
            <person name="Seah K. B. B."/>
        </authorList>
    </citation>
    <scope>NUCLEOTIDE SEQUENCE</scope>
    <source>
        <strain evidence="1">BECK_S127</strain>
    </source>
</reference>